<evidence type="ECO:0000256" key="7">
    <source>
        <dbReference type="SAM" id="Phobius"/>
    </source>
</evidence>
<gene>
    <name evidence="8" type="ORF">CHS0354_019651</name>
</gene>
<dbReference type="GO" id="GO:0005886">
    <property type="term" value="C:plasma membrane"/>
    <property type="evidence" value="ECO:0007669"/>
    <property type="project" value="TreeGrafter"/>
</dbReference>
<evidence type="ECO:0008006" key="10">
    <source>
        <dbReference type="Google" id="ProtNLM"/>
    </source>
</evidence>
<dbReference type="EMBL" id="JAEAOA010001198">
    <property type="protein sequence ID" value="KAK3605973.1"/>
    <property type="molecule type" value="Genomic_DNA"/>
</dbReference>
<dbReference type="PANTHER" id="PTHR10514">
    <property type="entry name" value="ANGIOTENSIN-CONVERTING ENZYME"/>
    <property type="match status" value="1"/>
</dbReference>
<keyword evidence="3" id="KW-1015">Disulfide bond</keyword>
<dbReference type="GO" id="GO:0008241">
    <property type="term" value="F:peptidyl-dipeptidase activity"/>
    <property type="evidence" value="ECO:0007669"/>
    <property type="project" value="InterPro"/>
</dbReference>
<keyword evidence="7" id="KW-0812">Transmembrane</keyword>
<reference evidence="8" key="2">
    <citation type="journal article" date="2021" name="Genome Biol. Evol.">
        <title>Developing a high-quality reference genome for a parasitic bivalve with doubly uniparental inheritance (Bivalvia: Unionida).</title>
        <authorList>
            <person name="Smith C.H."/>
        </authorList>
    </citation>
    <scope>NUCLEOTIDE SEQUENCE</scope>
    <source>
        <strain evidence="8">CHS0354</strain>
        <tissue evidence="8">Mantle</tissue>
    </source>
</reference>
<keyword evidence="4 5" id="KW-0325">Glycoprotein</keyword>
<keyword evidence="7" id="KW-1133">Transmembrane helix</keyword>
<organism evidence="8 9">
    <name type="scientific">Potamilus streckersoni</name>
    <dbReference type="NCBI Taxonomy" id="2493646"/>
    <lineage>
        <taxon>Eukaryota</taxon>
        <taxon>Metazoa</taxon>
        <taxon>Spiralia</taxon>
        <taxon>Lophotrochozoa</taxon>
        <taxon>Mollusca</taxon>
        <taxon>Bivalvia</taxon>
        <taxon>Autobranchia</taxon>
        <taxon>Heteroconchia</taxon>
        <taxon>Palaeoheterodonta</taxon>
        <taxon>Unionida</taxon>
        <taxon>Unionoidea</taxon>
        <taxon>Unionidae</taxon>
        <taxon>Ambleminae</taxon>
        <taxon>Lampsilini</taxon>
        <taxon>Potamilus</taxon>
    </lineage>
</organism>
<evidence type="ECO:0000256" key="6">
    <source>
        <dbReference type="PROSITE-ProRule" id="PRU01355"/>
    </source>
</evidence>
<dbReference type="InterPro" id="IPR001548">
    <property type="entry name" value="Peptidase_M2"/>
</dbReference>
<dbReference type="PANTHER" id="PTHR10514:SF27">
    <property type="entry name" value="ANGIOTENSIN-CONVERTING ENZYME"/>
    <property type="match status" value="1"/>
</dbReference>
<keyword evidence="9" id="KW-1185">Reference proteome</keyword>
<evidence type="ECO:0000256" key="5">
    <source>
        <dbReference type="PIRSR" id="PIRSR601548-10"/>
    </source>
</evidence>
<reference evidence="8" key="3">
    <citation type="submission" date="2023-05" db="EMBL/GenBank/DDBJ databases">
        <authorList>
            <person name="Smith C.H."/>
        </authorList>
    </citation>
    <scope>NUCLEOTIDE SEQUENCE</scope>
    <source>
        <strain evidence="8">CHS0354</strain>
        <tissue evidence="8">Mantle</tissue>
    </source>
</reference>
<evidence type="ECO:0000313" key="8">
    <source>
        <dbReference type="EMBL" id="KAK3605973.1"/>
    </source>
</evidence>
<evidence type="ECO:0000256" key="4">
    <source>
        <dbReference type="ARBA" id="ARBA00023180"/>
    </source>
</evidence>
<dbReference type="Proteomes" id="UP001195483">
    <property type="component" value="Unassembled WGS sequence"/>
</dbReference>
<comment type="caution">
    <text evidence="8">The sequence shown here is derived from an EMBL/GenBank/DDBJ whole genome shotgun (WGS) entry which is preliminary data.</text>
</comment>
<evidence type="ECO:0000256" key="1">
    <source>
        <dbReference type="ARBA" id="ARBA00008139"/>
    </source>
</evidence>
<dbReference type="GO" id="GO:0008237">
    <property type="term" value="F:metallopeptidase activity"/>
    <property type="evidence" value="ECO:0007669"/>
    <property type="project" value="InterPro"/>
</dbReference>
<dbReference type="GO" id="GO:0006508">
    <property type="term" value="P:proteolysis"/>
    <property type="evidence" value="ECO:0007669"/>
    <property type="project" value="InterPro"/>
</dbReference>
<evidence type="ECO:0000256" key="3">
    <source>
        <dbReference type="ARBA" id="ARBA00023157"/>
    </source>
</evidence>
<comment type="similarity">
    <text evidence="1 6">Belongs to the peptidase M2 family.</text>
</comment>
<name>A0AAE0T9M2_9BIVA</name>
<feature type="glycosylation site" description="N-linked (GlcNAc...) asparagine; partial" evidence="5">
    <location>
        <position position="26"/>
    </location>
</feature>
<sequence>MLKLGSSRPWREAMLKITNGTDGQTNKLSATPLLEYFYPLIKWLQENNKLYNETLGWDKKICPNVLSGTVLSRSPSITDMSFIITAISALFSVAISTIIKNLV</sequence>
<feature type="transmembrane region" description="Helical" evidence="7">
    <location>
        <begin position="80"/>
        <end position="99"/>
    </location>
</feature>
<dbReference type="PROSITE" id="PS52011">
    <property type="entry name" value="PEPTIDASE_M2"/>
    <property type="match status" value="1"/>
</dbReference>
<dbReference type="SUPFAM" id="SSF55486">
    <property type="entry name" value="Metalloproteases ('zincins'), catalytic domain"/>
    <property type="match status" value="1"/>
</dbReference>
<accession>A0AAE0T9M2</accession>
<evidence type="ECO:0000256" key="2">
    <source>
        <dbReference type="ARBA" id="ARBA00022729"/>
    </source>
</evidence>
<keyword evidence="7" id="KW-0472">Membrane</keyword>
<proteinExistence type="inferred from homology"/>
<evidence type="ECO:0000313" key="9">
    <source>
        <dbReference type="Proteomes" id="UP001195483"/>
    </source>
</evidence>
<comment type="caution">
    <text evidence="6">Lacks conserved residue(s) required for the propagation of feature annotation.</text>
</comment>
<dbReference type="Pfam" id="PF01401">
    <property type="entry name" value="Peptidase_M2"/>
    <property type="match status" value="1"/>
</dbReference>
<keyword evidence="2" id="KW-0732">Signal</keyword>
<dbReference type="AlphaFoldDB" id="A0AAE0T9M2"/>
<protein>
    <recommendedName>
        <fullName evidence="10">Angiotensin-converting enzyme</fullName>
    </recommendedName>
</protein>
<reference evidence="8" key="1">
    <citation type="journal article" date="2021" name="Genome Biol. Evol.">
        <title>A High-Quality Reference Genome for a Parasitic Bivalve with Doubly Uniparental Inheritance (Bivalvia: Unionida).</title>
        <authorList>
            <person name="Smith C.H."/>
        </authorList>
    </citation>
    <scope>NUCLEOTIDE SEQUENCE</scope>
    <source>
        <strain evidence="8">CHS0354</strain>
    </source>
</reference>